<feature type="compositionally biased region" description="Basic and acidic residues" evidence="1">
    <location>
        <begin position="88"/>
        <end position="106"/>
    </location>
</feature>
<feature type="compositionally biased region" description="Low complexity" evidence="1">
    <location>
        <begin position="40"/>
        <end position="55"/>
    </location>
</feature>
<accession>Q1G3J9</accession>
<dbReference type="AlphaFoldDB" id="Q1G3J9"/>
<evidence type="ECO:0000313" key="2">
    <source>
        <dbReference type="EMBL" id="ABF59376.1"/>
    </source>
</evidence>
<sequence length="143" mass="16041">MQKELTRNLLDPQLYQTRREAAEQSTRPVYSIKAATGEATESTRSPTRSSTRPVTRSRAIYSTRLVDRSKRLQILFIPHPTRQLSIRTGEEEATTRPIDHSEHVGKGADFAAPSLFDPQDRASIQTASSLLSSSESRVFEILV</sequence>
<proteinExistence type="predicted"/>
<protein>
    <submittedName>
        <fullName evidence="2">Uncharacterized protein</fullName>
    </submittedName>
</protein>
<reference evidence="2" key="1">
    <citation type="submission" date="2006-04" db="EMBL/GenBank/DDBJ databases">
        <authorList>
            <person name="Underwood B.A."/>
            <person name="Xiao Y."/>
            <person name="Moskal W."/>
            <person name="Monaghan E."/>
            <person name="Wang W."/>
            <person name="Redman J."/>
            <person name="Wu H.C."/>
            <person name="Utterback T."/>
            <person name="Town C.D."/>
        </authorList>
    </citation>
    <scope>NUCLEOTIDE SEQUENCE</scope>
</reference>
<organism evidence="2">
    <name type="scientific">Arabidopsis thaliana</name>
    <name type="common">Mouse-ear cress</name>
    <dbReference type="NCBI Taxonomy" id="3702"/>
    <lineage>
        <taxon>Eukaryota</taxon>
        <taxon>Viridiplantae</taxon>
        <taxon>Streptophyta</taxon>
        <taxon>Embryophyta</taxon>
        <taxon>Tracheophyta</taxon>
        <taxon>Spermatophyta</taxon>
        <taxon>Magnoliopsida</taxon>
        <taxon>eudicotyledons</taxon>
        <taxon>Gunneridae</taxon>
        <taxon>Pentapetalae</taxon>
        <taxon>rosids</taxon>
        <taxon>malvids</taxon>
        <taxon>Brassicales</taxon>
        <taxon>Brassicaceae</taxon>
        <taxon>Camelineae</taxon>
        <taxon>Arabidopsis</taxon>
    </lineage>
</organism>
<feature type="region of interest" description="Disordered" evidence="1">
    <location>
        <begin position="86"/>
        <end position="117"/>
    </location>
</feature>
<dbReference type="EMBL" id="DQ487585">
    <property type="protein sequence ID" value="ABF59376.1"/>
    <property type="molecule type" value="Genomic_DNA"/>
</dbReference>
<name>Q1G3J9_ARATH</name>
<feature type="region of interest" description="Disordered" evidence="1">
    <location>
        <begin position="19"/>
        <end position="55"/>
    </location>
</feature>
<evidence type="ECO:0000256" key="1">
    <source>
        <dbReference type="SAM" id="MobiDB-lite"/>
    </source>
</evidence>